<dbReference type="Proteomes" id="UP000238479">
    <property type="component" value="Chromosome 5"/>
</dbReference>
<comment type="caution">
    <text evidence="11">The sequence shown here is derived from an EMBL/GenBank/DDBJ whole genome shotgun (WGS) entry which is preliminary data.</text>
</comment>
<feature type="domain" description="FAD linked oxidase N-terminal" evidence="10">
    <location>
        <begin position="77"/>
        <end position="134"/>
    </location>
</feature>
<dbReference type="STRING" id="74649.A0A2P6Q6N0"/>
<name>A0A2P6Q6N0_ROSCH</name>
<dbReference type="InterPro" id="IPR006094">
    <property type="entry name" value="Oxid_FAD_bind_N"/>
</dbReference>
<organism evidence="11 12">
    <name type="scientific">Rosa chinensis</name>
    <name type="common">China rose</name>
    <dbReference type="NCBI Taxonomy" id="74649"/>
    <lineage>
        <taxon>Eukaryota</taxon>
        <taxon>Viridiplantae</taxon>
        <taxon>Streptophyta</taxon>
        <taxon>Embryophyta</taxon>
        <taxon>Tracheophyta</taxon>
        <taxon>Spermatophyta</taxon>
        <taxon>Magnoliopsida</taxon>
        <taxon>eudicotyledons</taxon>
        <taxon>Gunneridae</taxon>
        <taxon>Pentapetalae</taxon>
        <taxon>rosids</taxon>
        <taxon>fabids</taxon>
        <taxon>Rosales</taxon>
        <taxon>Rosaceae</taxon>
        <taxon>Rosoideae</taxon>
        <taxon>Rosoideae incertae sedis</taxon>
        <taxon>Rosa</taxon>
    </lineage>
</organism>
<evidence type="ECO:0000256" key="8">
    <source>
        <dbReference type="SAM" id="Phobius"/>
    </source>
</evidence>
<accession>A0A2P6Q6N0</accession>
<keyword evidence="8" id="KW-0812">Transmembrane</keyword>
<evidence type="ECO:0000313" key="12">
    <source>
        <dbReference type="Proteomes" id="UP000238479"/>
    </source>
</evidence>
<keyword evidence="5" id="KW-0274">FAD</keyword>
<evidence type="ECO:0000256" key="6">
    <source>
        <dbReference type="ARBA" id="ARBA00023157"/>
    </source>
</evidence>
<evidence type="ECO:0000313" key="11">
    <source>
        <dbReference type="EMBL" id="PRQ29819.1"/>
    </source>
</evidence>
<keyword evidence="4 9" id="KW-0732">Signal</keyword>
<keyword evidence="7" id="KW-0325">Glycoprotein</keyword>
<dbReference type="Pfam" id="PF01565">
    <property type="entry name" value="FAD_binding_4"/>
    <property type="match status" value="1"/>
</dbReference>
<evidence type="ECO:0000256" key="5">
    <source>
        <dbReference type="ARBA" id="ARBA00022827"/>
    </source>
</evidence>
<gene>
    <name evidence="11" type="ORF">RchiOBHm_Chr5g0017961</name>
</gene>
<comment type="similarity">
    <text evidence="2">Belongs to the oxygen-dependent FAD-linked oxidoreductase family.</text>
</comment>
<dbReference type="AlphaFoldDB" id="A0A2P6Q6N0"/>
<reference evidence="11 12" key="1">
    <citation type="journal article" date="2018" name="Nat. Genet.">
        <title>The Rosa genome provides new insights in the design of modern roses.</title>
        <authorList>
            <person name="Bendahmane M."/>
        </authorList>
    </citation>
    <scope>NUCLEOTIDE SEQUENCE [LARGE SCALE GENOMIC DNA]</scope>
    <source>
        <strain evidence="12">cv. Old Blush</strain>
    </source>
</reference>
<dbReference type="InterPro" id="IPR036318">
    <property type="entry name" value="FAD-bd_PCMH-like_sf"/>
</dbReference>
<evidence type="ECO:0000256" key="7">
    <source>
        <dbReference type="ARBA" id="ARBA00023180"/>
    </source>
</evidence>
<feature type="transmembrane region" description="Helical" evidence="8">
    <location>
        <begin position="133"/>
        <end position="153"/>
    </location>
</feature>
<comment type="cofactor">
    <cofactor evidence="1">
        <name>FAD</name>
        <dbReference type="ChEBI" id="CHEBI:57692"/>
    </cofactor>
</comment>
<keyword evidence="8" id="KW-0472">Membrane</keyword>
<keyword evidence="11" id="KW-0560">Oxidoreductase</keyword>
<protein>
    <submittedName>
        <fullName evidence="11">Putative cannabidiolic acid synthase</fullName>
        <ecNumber evidence="11">1.21.3.8</ecNumber>
    </submittedName>
</protein>
<feature type="chain" id="PRO_5015159273" evidence="9">
    <location>
        <begin position="24"/>
        <end position="189"/>
    </location>
</feature>
<keyword evidence="12" id="KW-1185">Reference proteome</keyword>
<dbReference type="SUPFAM" id="SSF56176">
    <property type="entry name" value="FAD-binding/transporter-associated domain-like"/>
    <property type="match status" value="1"/>
</dbReference>
<dbReference type="GO" id="GO:0050660">
    <property type="term" value="F:flavin adenine dinucleotide binding"/>
    <property type="evidence" value="ECO:0007669"/>
    <property type="project" value="InterPro"/>
</dbReference>
<dbReference type="InterPro" id="IPR016167">
    <property type="entry name" value="FAD-bd_PCMH_sub1"/>
</dbReference>
<evidence type="ECO:0000256" key="2">
    <source>
        <dbReference type="ARBA" id="ARBA00005466"/>
    </source>
</evidence>
<evidence type="ECO:0000256" key="4">
    <source>
        <dbReference type="ARBA" id="ARBA00022729"/>
    </source>
</evidence>
<dbReference type="GO" id="GO:1901696">
    <property type="term" value="P:cannabinoid biosynthetic process"/>
    <property type="evidence" value="ECO:0007669"/>
    <property type="project" value="UniProtKB-ARBA"/>
</dbReference>
<evidence type="ECO:0000259" key="10">
    <source>
        <dbReference type="Pfam" id="PF01565"/>
    </source>
</evidence>
<keyword evidence="6" id="KW-1015">Disulfide bond</keyword>
<dbReference type="OMA" id="RAIHVAM"/>
<feature type="signal peptide" evidence="9">
    <location>
        <begin position="1"/>
        <end position="23"/>
    </location>
</feature>
<keyword evidence="8" id="KW-1133">Transmembrane helix</keyword>
<dbReference type="GO" id="GO:0102779">
    <property type="term" value="F:cannabidiolate synthase activity"/>
    <property type="evidence" value="ECO:0007669"/>
    <property type="project" value="UniProtKB-EC"/>
</dbReference>
<dbReference type="Gramene" id="PRQ29819">
    <property type="protein sequence ID" value="PRQ29819"/>
    <property type="gene ID" value="RchiOBHm_Chr5g0017961"/>
</dbReference>
<proteinExistence type="inferred from homology"/>
<evidence type="ECO:0000256" key="9">
    <source>
        <dbReference type="SAM" id="SignalP"/>
    </source>
</evidence>
<sequence length="189" mass="21163">MKLPSSLAVVLFILSTLWLSTTSNPILENFLKCLPEQTHSNYSISEAIYTSQNATFESVLLSYIRNGRYLTPTTPKPLAIVTAKHESHVQATVICAKSHGLQIRIRSGGHDYECLSYVSHVPFVILDMFHLRAIHVAMSRMRVLGLSLWLLLVNFTMKSQRTVKFMGFQLQLVQLSVLVVTLVAVGMVS</sequence>
<evidence type="ECO:0000256" key="3">
    <source>
        <dbReference type="ARBA" id="ARBA00022630"/>
    </source>
</evidence>
<dbReference type="Gene3D" id="3.30.43.10">
    <property type="entry name" value="Uridine Diphospho-n-acetylenolpyruvylglucosamine Reductase, domain 2"/>
    <property type="match status" value="1"/>
</dbReference>
<dbReference type="FunFam" id="3.30.43.10:FF:000004">
    <property type="entry name" value="Berberine bridge enzyme-like 15"/>
    <property type="match status" value="1"/>
</dbReference>
<dbReference type="EMBL" id="PDCK01000043">
    <property type="protein sequence ID" value="PRQ29819.1"/>
    <property type="molecule type" value="Genomic_DNA"/>
</dbReference>
<dbReference type="PANTHER" id="PTHR32448">
    <property type="entry name" value="OS08G0158400 PROTEIN"/>
    <property type="match status" value="1"/>
</dbReference>
<dbReference type="EC" id="1.21.3.8" evidence="11"/>
<feature type="transmembrane region" description="Helical" evidence="8">
    <location>
        <begin position="165"/>
        <end position="188"/>
    </location>
</feature>
<evidence type="ECO:0000256" key="1">
    <source>
        <dbReference type="ARBA" id="ARBA00001974"/>
    </source>
</evidence>
<keyword evidence="3" id="KW-0285">Flavoprotein</keyword>